<dbReference type="PANTHER" id="PTHR42839:SF2">
    <property type="entry name" value="ISOCHORISMATE SYNTHASE ENTC"/>
    <property type="match status" value="1"/>
</dbReference>
<dbReference type="InterPro" id="IPR015890">
    <property type="entry name" value="Chorismate_C"/>
</dbReference>
<dbReference type="InterPro" id="IPR004561">
    <property type="entry name" value="IsoChor_synthase"/>
</dbReference>
<evidence type="ECO:0000256" key="1">
    <source>
        <dbReference type="ARBA" id="ARBA00000799"/>
    </source>
</evidence>
<feature type="domain" description="Chorismate-utilising enzyme C-terminal" evidence="6">
    <location>
        <begin position="117"/>
        <end position="375"/>
    </location>
</feature>
<evidence type="ECO:0000256" key="5">
    <source>
        <dbReference type="ARBA" id="ARBA00041564"/>
    </source>
</evidence>
<accession>A0A4S2D007</accession>
<evidence type="ECO:0000256" key="4">
    <source>
        <dbReference type="ARBA" id="ARBA00023235"/>
    </source>
</evidence>
<dbReference type="Pfam" id="PF00425">
    <property type="entry name" value="Chorismate_bind"/>
    <property type="match status" value="1"/>
</dbReference>
<dbReference type="PANTHER" id="PTHR42839">
    <property type="entry name" value="ISOCHORISMATE SYNTHASE ENTC"/>
    <property type="match status" value="1"/>
</dbReference>
<evidence type="ECO:0000256" key="2">
    <source>
        <dbReference type="ARBA" id="ARBA00005297"/>
    </source>
</evidence>
<gene>
    <name evidence="7" type="ORF">E5352_09965</name>
</gene>
<dbReference type="InterPro" id="IPR005801">
    <property type="entry name" value="ADC_synthase"/>
</dbReference>
<comment type="catalytic activity">
    <reaction evidence="1">
        <text>chorismate = isochorismate</text>
        <dbReference type="Rhea" id="RHEA:18985"/>
        <dbReference type="ChEBI" id="CHEBI:29748"/>
        <dbReference type="ChEBI" id="CHEBI:29780"/>
        <dbReference type="EC" id="5.4.4.2"/>
    </reaction>
</comment>
<sequence length="391" mass="40329">MSGTLAAGALRDDVAEAVGPAQDAPLFLLRAPRRSLAAHGCRARLPAGTTATLAERVARFFASARPGPALLVGALPFDPDGDDALFQPGSMTDTLPPAPPAAPATVADLRAEPGGAAYAQAVADAVTVLRSPGAMLQKVVLARSLRVASIQPVVPTALAARLGRDPSVATYVVPLPDPGDAPAWLVGATPELLVSRRGPLVYSHPLAGSARRCADPDEDARAAEALLASTKDHDEHRHVVEAIVAALAPVCEHVEATAQPSLHATASMWHLGTRIQARLKDPSTTVASLVARLHPTPAVCGTPQRLALDTIRSLEPVPRGFYAGAVGWTDAQGDGDWYVAIRCARVQGRQVRLYAGAGVVAGSDPAVELAETAAKFTALLTALGVSDAPTT</sequence>
<protein>
    <recommendedName>
        <fullName evidence="3">isochorismate synthase</fullName>
        <ecNumber evidence="3">5.4.4.2</ecNumber>
    </recommendedName>
    <alternativeName>
        <fullName evidence="5">Isochorismate mutase</fullName>
    </alternativeName>
</protein>
<comment type="similarity">
    <text evidence="2">Belongs to the isochorismate synthase family.</text>
</comment>
<proteinExistence type="inferred from homology"/>
<evidence type="ECO:0000313" key="8">
    <source>
        <dbReference type="Proteomes" id="UP000306631"/>
    </source>
</evidence>
<dbReference type="RefSeq" id="WP_136004847.1">
    <property type="nucleotide sequence ID" value="NZ_SRYW01000007.1"/>
</dbReference>
<dbReference type="NCBIfam" id="TIGR00543">
    <property type="entry name" value="isochor_syn"/>
    <property type="match status" value="1"/>
</dbReference>
<comment type="caution">
    <text evidence="7">The sequence shown here is derived from an EMBL/GenBank/DDBJ whole genome shotgun (WGS) entry which is preliminary data.</text>
</comment>
<evidence type="ECO:0000313" key="7">
    <source>
        <dbReference type="EMBL" id="TGY34191.1"/>
    </source>
</evidence>
<dbReference type="OrthoDB" id="9806579at2"/>
<dbReference type="EMBL" id="SRYW01000007">
    <property type="protein sequence ID" value="TGY34191.1"/>
    <property type="molecule type" value="Genomic_DNA"/>
</dbReference>
<evidence type="ECO:0000256" key="3">
    <source>
        <dbReference type="ARBA" id="ARBA00012824"/>
    </source>
</evidence>
<evidence type="ECO:0000259" key="6">
    <source>
        <dbReference type="Pfam" id="PF00425"/>
    </source>
</evidence>
<dbReference type="SUPFAM" id="SSF56322">
    <property type="entry name" value="ADC synthase"/>
    <property type="match status" value="1"/>
</dbReference>
<dbReference type="Gene3D" id="3.60.120.10">
    <property type="entry name" value="Anthranilate synthase"/>
    <property type="match status" value="1"/>
</dbReference>
<keyword evidence="4 7" id="KW-0413">Isomerase</keyword>
<name>A0A4S2D007_STEMA</name>
<organism evidence="7 8">
    <name type="scientific">Stenotrophomonas maltophilia</name>
    <name type="common">Pseudomonas maltophilia</name>
    <name type="synonym">Xanthomonas maltophilia</name>
    <dbReference type="NCBI Taxonomy" id="40324"/>
    <lineage>
        <taxon>Bacteria</taxon>
        <taxon>Pseudomonadati</taxon>
        <taxon>Pseudomonadota</taxon>
        <taxon>Gammaproteobacteria</taxon>
        <taxon>Lysobacterales</taxon>
        <taxon>Lysobacteraceae</taxon>
        <taxon>Stenotrophomonas</taxon>
        <taxon>Stenotrophomonas maltophilia group</taxon>
    </lineage>
</organism>
<dbReference type="GO" id="GO:0008909">
    <property type="term" value="F:isochorismate synthase activity"/>
    <property type="evidence" value="ECO:0007669"/>
    <property type="project" value="UniProtKB-EC"/>
</dbReference>
<reference evidence="7 8" key="1">
    <citation type="submission" date="2019-04" db="EMBL/GenBank/DDBJ databases">
        <title>Microbes associate with the intestines of laboratory mice.</title>
        <authorList>
            <person name="Navarre W."/>
            <person name="Wong E."/>
            <person name="Huang K."/>
            <person name="Tropini C."/>
            <person name="Ng K."/>
            <person name="Yu B."/>
        </authorList>
    </citation>
    <scope>NUCLEOTIDE SEQUENCE [LARGE SCALE GENOMIC DNA]</scope>
    <source>
        <strain evidence="7 8">NM62_B4-13</strain>
    </source>
</reference>
<dbReference type="GO" id="GO:0009697">
    <property type="term" value="P:salicylic acid biosynthetic process"/>
    <property type="evidence" value="ECO:0007669"/>
    <property type="project" value="TreeGrafter"/>
</dbReference>
<dbReference type="EC" id="5.4.4.2" evidence="3"/>
<dbReference type="AlphaFoldDB" id="A0A4S2D007"/>
<dbReference type="Proteomes" id="UP000306631">
    <property type="component" value="Unassembled WGS sequence"/>
</dbReference>